<dbReference type="EMBL" id="QOUX01000001">
    <property type="protein sequence ID" value="RXJ04553.1"/>
    <property type="molecule type" value="Genomic_DNA"/>
</dbReference>
<feature type="transmembrane region" description="Helical" evidence="1">
    <location>
        <begin position="63"/>
        <end position="81"/>
    </location>
</feature>
<accession>A0A4Q0VXS5</accession>
<keyword evidence="1" id="KW-1133">Transmembrane helix</keyword>
<evidence type="ECO:0000313" key="2">
    <source>
        <dbReference type="EMBL" id="RXJ04553.1"/>
    </source>
</evidence>
<dbReference type="Proteomes" id="UP000290649">
    <property type="component" value="Unassembled WGS sequence"/>
</dbReference>
<protein>
    <submittedName>
        <fullName evidence="2">Uncharacterized protein</fullName>
    </submittedName>
</protein>
<evidence type="ECO:0000256" key="1">
    <source>
        <dbReference type="SAM" id="Phobius"/>
    </source>
</evidence>
<keyword evidence="3" id="KW-1185">Reference proteome</keyword>
<feature type="transmembrane region" description="Helical" evidence="1">
    <location>
        <begin position="7"/>
        <end position="25"/>
    </location>
</feature>
<evidence type="ECO:0000313" key="3">
    <source>
        <dbReference type="Proteomes" id="UP000290649"/>
    </source>
</evidence>
<gene>
    <name evidence="2" type="ORF">DS745_03990</name>
</gene>
<dbReference type="RefSeq" id="WP_129076896.1">
    <property type="nucleotide sequence ID" value="NZ_QOUX01000001.1"/>
</dbReference>
<dbReference type="AlphaFoldDB" id="A0A4Q0VXS5"/>
<dbReference type="OrthoDB" id="9998834at2"/>
<name>A0A4Q0VXS5_9BACI</name>
<keyword evidence="1" id="KW-0812">Transmembrane</keyword>
<feature type="transmembrane region" description="Helical" evidence="1">
    <location>
        <begin position="87"/>
        <end position="104"/>
    </location>
</feature>
<keyword evidence="1" id="KW-0472">Membrane</keyword>
<feature type="transmembrane region" description="Helical" evidence="1">
    <location>
        <begin position="31"/>
        <end position="51"/>
    </location>
</feature>
<comment type="caution">
    <text evidence="2">The sequence shown here is derived from an EMBL/GenBank/DDBJ whole genome shotgun (WGS) entry which is preliminary data.</text>
</comment>
<organism evidence="2 3">
    <name type="scientific">Anaerobacillus alkaliphilus</name>
    <dbReference type="NCBI Taxonomy" id="1548597"/>
    <lineage>
        <taxon>Bacteria</taxon>
        <taxon>Bacillati</taxon>
        <taxon>Bacillota</taxon>
        <taxon>Bacilli</taxon>
        <taxon>Bacillales</taxon>
        <taxon>Bacillaceae</taxon>
        <taxon>Anaerobacillus</taxon>
    </lineage>
</organism>
<proteinExistence type="predicted"/>
<sequence>MKKVFRVLNLLTPGIAIIVIGYYSISPNFLHIDHSLFILALLFLFPLLFLLQGVVTVLIDGSIFVALGVSVLAFLVILLAWMNSSAFVYIPVYFVLGYVGYWISRKILKKK</sequence>
<reference evidence="2 3" key="1">
    <citation type="journal article" date="2019" name="Int. J. Syst. Evol. Microbiol.">
        <title>Anaerobacillus alkaliphilus sp. nov., a novel alkaliphilic and moderately halophilic bacterium.</title>
        <authorList>
            <person name="Borsodi A.K."/>
            <person name="Aszalos J.M."/>
            <person name="Bihari P."/>
            <person name="Nagy I."/>
            <person name="Schumann P."/>
            <person name="Sproer C."/>
            <person name="Kovacs A.L."/>
            <person name="Boka K."/>
            <person name="Dobosy P."/>
            <person name="Ovari M."/>
            <person name="Szili-Kovacs T."/>
            <person name="Toth E."/>
        </authorList>
    </citation>
    <scope>NUCLEOTIDE SEQUENCE [LARGE SCALE GENOMIC DNA]</scope>
    <source>
        <strain evidence="2 3">B16-10</strain>
    </source>
</reference>